<keyword evidence="5" id="KW-0732">Signal</keyword>
<protein>
    <recommendedName>
        <fullName evidence="2 5">Nitrogen permease regulator 3</fullName>
    </recommendedName>
    <alternativeName>
        <fullName evidence="4 5">Required for meiotic nuclear division protein 11</fullName>
    </alternativeName>
</protein>
<dbReference type="GO" id="GO:0034198">
    <property type="term" value="P:cellular response to amino acid starvation"/>
    <property type="evidence" value="ECO:0007669"/>
    <property type="project" value="TreeGrafter"/>
</dbReference>
<feature type="compositionally biased region" description="Acidic residues" evidence="6">
    <location>
        <begin position="317"/>
        <end position="334"/>
    </location>
</feature>
<sequence>MSAPSTHQPKIRLLPHPNPFLPGRSSSTFNPNILPDSIPPISLPDDYDLHPPPPPKSLHTHLPNPSLICILLLIRSASGPQVVFHYPGGYKYTTGEDTDDGIDGDSDNAEGNDDGTSGSSSTSSDGSSGSSDEGEGGGEGGRGRGSVSGKGSTIKTATRGSDRYGTGTGTGTGLYGRSGRRGRVDSDHETSESGDSSSPTRPGSSSGLLPHSSGRGQSGGKGGGKEWDSCLGIDCASLAGILAPTKDALLRRKFELGVNDWAWCGYPIGLLPGGKWRRSEEEKEVKVVLVDDENRRVDPEDLGKDEMEDLMRRMEEELGMEEEEEEVDGEGLTEEGEKQPPPPPPPVEKEKKRKNPMTMFHVVFVLNPPILEHQQRVEQMFVNVVKPFSKALKWEQDRANYVWKESSKILQLKDKAAQNGTSFEKLWTQILESSDLARNMKVLYESISKSEIADINLNNNTRLSIQIPQLLQIPFLPTLSDPQMPGIPLSCACPYPVDDVLRTEPRLHQTFTLLFLEEKDDILDGIDEEEDTSLESKQLLYRFVEACNPTVTFEDLCRDLRLDIDSVSKLAHHFISARKARAIPPLRPGDTYIVSPNADLRKVQFHAPFFKARFPEAYGLARMLSMLSGKPRMYSSIMQPDRGPMYMKILEWLLRHGYVTQLRTYGMVKVGGKIRRAVHASHPELLDPLTNLGDKLVPLSLSDQTEDEKLLIRRMVRLRNKALRTIHNLPPSPTSGSDGEDEKEQEKEPEIEDMTASKSSDMTLRQYPPRKSYDDLSDDEISLHRPSLDSPPNRAITVTTYDSTWSNPTTTTILPTRGRCITPRDSGHTNSRPSSPPPDALPPSIYIANPSYPTLLEQEYLRALFASRDEEMRQYWERCKRYFDGREALEKVSVKEVDLERKDVRKMVTFLKLLEGESGGVGIWRGW</sequence>
<evidence type="ECO:0000313" key="8">
    <source>
        <dbReference type="EMBL" id="RPA84669.1"/>
    </source>
</evidence>
<feature type="region of interest" description="Disordered" evidence="6">
    <location>
        <begin position="807"/>
        <end position="841"/>
    </location>
</feature>
<dbReference type="GO" id="GO:0005774">
    <property type="term" value="C:vacuolar membrane"/>
    <property type="evidence" value="ECO:0007669"/>
    <property type="project" value="UniProtKB-SubCell"/>
</dbReference>
<keyword evidence="5" id="KW-0469">Meiosis</keyword>
<dbReference type="InterPro" id="IPR056603">
    <property type="entry name" value="HTH_NPRL3"/>
</dbReference>
<feature type="region of interest" description="Disordered" evidence="6">
    <location>
        <begin position="92"/>
        <end position="225"/>
    </location>
</feature>
<evidence type="ECO:0000256" key="6">
    <source>
        <dbReference type="SAM" id="MobiDB-lite"/>
    </source>
</evidence>
<evidence type="ECO:0000259" key="7">
    <source>
        <dbReference type="Pfam" id="PF24064"/>
    </source>
</evidence>
<feature type="region of interest" description="Disordered" evidence="6">
    <location>
        <begin position="317"/>
        <end position="353"/>
    </location>
</feature>
<dbReference type="Proteomes" id="UP000275078">
    <property type="component" value="Unassembled WGS sequence"/>
</dbReference>
<dbReference type="Pfam" id="PF03666">
    <property type="entry name" value="NPR3"/>
    <property type="match status" value="1"/>
</dbReference>
<feature type="compositionally biased region" description="Basic and acidic residues" evidence="6">
    <location>
        <begin position="182"/>
        <end position="191"/>
    </location>
</feature>
<dbReference type="GO" id="GO:1990130">
    <property type="term" value="C:GATOR1 complex"/>
    <property type="evidence" value="ECO:0007669"/>
    <property type="project" value="TreeGrafter"/>
</dbReference>
<dbReference type="GO" id="GO:1904262">
    <property type="term" value="P:negative regulation of TORC1 signaling"/>
    <property type="evidence" value="ECO:0007669"/>
    <property type="project" value="TreeGrafter"/>
</dbReference>
<dbReference type="OrthoDB" id="18648at2759"/>
<feature type="region of interest" description="Disordered" evidence="6">
    <location>
        <begin position="1"/>
        <end position="39"/>
    </location>
</feature>
<feature type="domain" description="GATOR1 complex protein NPRL3 C-terminal HTH" evidence="7">
    <location>
        <begin position="854"/>
        <end position="909"/>
    </location>
</feature>
<evidence type="ECO:0000256" key="4">
    <source>
        <dbReference type="ARBA" id="ARBA00030028"/>
    </source>
</evidence>
<accession>A0A3N4IFS8</accession>
<dbReference type="GO" id="GO:0051321">
    <property type="term" value="P:meiotic cell cycle"/>
    <property type="evidence" value="ECO:0007669"/>
    <property type="project" value="UniProtKB-UniRule"/>
</dbReference>
<reference evidence="8 9" key="1">
    <citation type="journal article" date="2018" name="Nat. Ecol. Evol.">
        <title>Pezizomycetes genomes reveal the molecular basis of ectomycorrhizal truffle lifestyle.</title>
        <authorList>
            <person name="Murat C."/>
            <person name="Payen T."/>
            <person name="Noel B."/>
            <person name="Kuo A."/>
            <person name="Morin E."/>
            <person name="Chen J."/>
            <person name="Kohler A."/>
            <person name="Krizsan K."/>
            <person name="Balestrini R."/>
            <person name="Da Silva C."/>
            <person name="Montanini B."/>
            <person name="Hainaut M."/>
            <person name="Levati E."/>
            <person name="Barry K.W."/>
            <person name="Belfiori B."/>
            <person name="Cichocki N."/>
            <person name="Clum A."/>
            <person name="Dockter R.B."/>
            <person name="Fauchery L."/>
            <person name="Guy J."/>
            <person name="Iotti M."/>
            <person name="Le Tacon F."/>
            <person name="Lindquist E.A."/>
            <person name="Lipzen A."/>
            <person name="Malagnac F."/>
            <person name="Mello A."/>
            <person name="Molinier V."/>
            <person name="Miyauchi S."/>
            <person name="Poulain J."/>
            <person name="Riccioni C."/>
            <person name="Rubini A."/>
            <person name="Sitrit Y."/>
            <person name="Splivallo R."/>
            <person name="Traeger S."/>
            <person name="Wang M."/>
            <person name="Zifcakova L."/>
            <person name="Wipf D."/>
            <person name="Zambonelli A."/>
            <person name="Paolocci F."/>
            <person name="Nowrousian M."/>
            <person name="Ottonello S."/>
            <person name="Baldrian P."/>
            <person name="Spatafora J.W."/>
            <person name="Henrissat B."/>
            <person name="Nagy L.G."/>
            <person name="Aury J.M."/>
            <person name="Wincker P."/>
            <person name="Grigoriev I.V."/>
            <person name="Bonfante P."/>
            <person name="Martin F.M."/>
        </authorList>
    </citation>
    <scope>NUCLEOTIDE SEQUENCE [LARGE SCALE GENOMIC DNA]</scope>
    <source>
        <strain evidence="8 9">RN42</strain>
    </source>
</reference>
<gene>
    <name evidence="8" type="ORF">BJ508DRAFT_412433</name>
</gene>
<evidence type="ECO:0000256" key="1">
    <source>
        <dbReference type="ARBA" id="ARBA00010546"/>
    </source>
</evidence>
<evidence type="ECO:0000256" key="3">
    <source>
        <dbReference type="ARBA" id="ARBA00025376"/>
    </source>
</evidence>
<comment type="subcellular location">
    <subcellularLocation>
        <location evidence="5">Vacuole membrane</location>
        <topology evidence="5">Peripheral membrane protein</topology>
    </subcellularLocation>
</comment>
<proteinExistence type="inferred from homology"/>
<dbReference type="STRING" id="1160509.A0A3N4IFS8"/>
<feature type="compositionally biased region" description="Low complexity" evidence="6">
    <location>
        <begin position="114"/>
        <end position="131"/>
    </location>
</feature>
<evidence type="ECO:0000313" key="9">
    <source>
        <dbReference type="Proteomes" id="UP000275078"/>
    </source>
</evidence>
<dbReference type="InterPro" id="IPR005365">
    <property type="entry name" value="Npr3"/>
</dbReference>
<dbReference type="GO" id="GO:0038202">
    <property type="term" value="P:TORC1 signaling"/>
    <property type="evidence" value="ECO:0007669"/>
    <property type="project" value="TreeGrafter"/>
</dbReference>
<name>A0A3N4IFS8_ASCIM</name>
<dbReference type="GO" id="GO:0010508">
    <property type="term" value="P:positive regulation of autophagy"/>
    <property type="evidence" value="ECO:0007669"/>
    <property type="project" value="TreeGrafter"/>
</dbReference>
<keyword evidence="9" id="KW-1185">Reference proteome</keyword>
<feature type="region of interest" description="Disordered" evidence="6">
    <location>
        <begin position="723"/>
        <end position="794"/>
    </location>
</feature>
<comment type="function">
    <text evidence="3 5">Mediates inactivation of the TORC1 complex in response to amino acid starvation. Required for meiotic nuclear division.</text>
</comment>
<dbReference type="AlphaFoldDB" id="A0A3N4IFS8"/>
<feature type="compositionally biased region" description="Low complexity" evidence="6">
    <location>
        <begin position="193"/>
        <end position="215"/>
    </location>
</feature>
<feature type="compositionally biased region" description="Acidic residues" evidence="6">
    <location>
        <begin position="96"/>
        <end position="113"/>
    </location>
</feature>
<dbReference type="Pfam" id="PF24064">
    <property type="entry name" value="HTH_NPRL3"/>
    <property type="match status" value="1"/>
</dbReference>
<dbReference type="EMBL" id="ML119657">
    <property type="protein sequence ID" value="RPA84669.1"/>
    <property type="molecule type" value="Genomic_DNA"/>
</dbReference>
<organism evidence="8 9">
    <name type="scientific">Ascobolus immersus RN42</name>
    <dbReference type="NCBI Taxonomy" id="1160509"/>
    <lineage>
        <taxon>Eukaryota</taxon>
        <taxon>Fungi</taxon>
        <taxon>Dikarya</taxon>
        <taxon>Ascomycota</taxon>
        <taxon>Pezizomycotina</taxon>
        <taxon>Pezizomycetes</taxon>
        <taxon>Pezizales</taxon>
        <taxon>Ascobolaceae</taxon>
        <taxon>Ascobolus</taxon>
    </lineage>
</organism>
<comment type="similarity">
    <text evidence="1 5">Belongs to the NPR3 family.</text>
</comment>
<feature type="compositionally biased region" description="Acidic residues" evidence="6">
    <location>
        <begin position="738"/>
        <end position="753"/>
    </location>
</feature>
<evidence type="ECO:0000256" key="5">
    <source>
        <dbReference type="RuleBase" id="RU368069"/>
    </source>
</evidence>
<feature type="compositionally biased region" description="Gly residues" evidence="6">
    <location>
        <begin position="166"/>
        <end position="176"/>
    </location>
</feature>
<evidence type="ECO:0000256" key="2">
    <source>
        <dbReference type="ARBA" id="ARBA00017880"/>
    </source>
</evidence>
<dbReference type="PANTHER" id="PTHR13153:SF5">
    <property type="entry name" value="GATOR COMPLEX PROTEIN NPRL3"/>
    <property type="match status" value="1"/>
</dbReference>
<dbReference type="PANTHER" id="PTHR13153">
    <property type="entry name" value="CGTHBA PROTEIN -14 GENE PROTEIN"/>
    <property type="match status" value="1"/>
</dbReference>
<feature type="compositionally biased region" description="Gly residues" evidence="6">
    <location>
        <begin position="137"/>
        <end position="148"/>
    </location>
</feature>